<dbReference type="Proteomes" id="UP001222377">
    <property type="component" value="Unassembled WGS sequence"/>
</dbReference>
<name>A0AAP3YB17_BACAM</name>
<reference evidence="1" key="1">
    <citation type="submission" date="2023-02" db="EMBL/GenBank/DDBJ databases">
        <title>Draft Whole-Genome Sequences of Bacillus Strains of Potential Probiotic for Poultry.</title>
        <authorList>
            <person name="Ma L.M."/>
            <person name="Lopez-Guerra N."/>
            <person name="Zhang G."/>
        </authorList>
    </citation>
    <scope>NUCLEOTIDE SEQUENCE</scope>
    <source>
        <strain evidence="1">OSU1013-24</strain>
    </source>
</reference>
<accession>A0AAP3YB17</accession>
<evidence type="ECO:0000313" key="2">
    <source>
        <dbReference type="Proteomes" id="UP001222377"/>
    </source>
</evidence>
<comment type="caution">
    <text evidence="1">The sequence shown here is derived from an EMBL/GenBank/DDBJ whole genome shotgun (WGS) entry which is preliminary data.</text>
</comment>
<dbReference type="AlphaFoldDB" id="A0AAP3YB17"/>
<proteinExistence type="predicted"/>
<protein>
    <submittedName>
        <fullName evidence="1">Uncharacterized protein</fullName>
    </submittedName>
</protein>
<organism evidence="1 2">
    <name type="scientific">Bacillus amyloliquefaciens</name>
    <name type="common">Bacillus velezensis</name>
    <dbReference type="NCBI Taxonomy" id="1390"/>
    <lineage>
        <taxon>Bacteria</taxon>
        <taxon>Bacillati</taxon>
        <taxon>Bacillota</taxon>
        <taxon>Bacilli</taxon>
        <taxon>Bacillales</taxon>
        <taxon>Bacillaceae</taxon>
        <taxon>Bacillus</taxon>
        <taxon>Bacillus amyloliquefaciens group</taxon>
    </lineage>
</organism>
<evidence type="ECO:0000313" key="1">
    <source>
        <dbReference type="EMBL" id="MDF4192301.1"/>
    </source>
</evidence>
<dbReference type="RefSeq" id="WP_022553196.1">
    <property type="nucleotide sequence ID" value="NZ_JAAOIT010000919.1"/>
</dbReference>
<gene>
    <name evidence="1" type="ORF">PV946_00685</name>
</gene>
<dbReference type="EMBL" id="JARKHX010000001">
    <property type="protein sequence ID" value="MDF4192301.1"/>
    <property type="molecule type" value="Genomic_DNA"/>
</dbReference>
<sequence length="95" mass="11043">MVRDYREKSIEDINQLDKVYQALVKIAKMKVSEFKSDDNYKNLSEAIRISQGIIHKSSHDMVSTDRRKDFMKATIELNPKPIGNPINENNKADFK</sequence>